<sequence length="42" mass="4946">MKVAKRNQYLYIMLLHVTFALAECTPTPEFEVYKVKSLIIDQ</sequence>
<protein>
    <submittedName>
        <fullName evidence="2">Uncharacterized protein</fullName>
    </submittedName>
</protein>
<keyword evidence="1" id="KW-0732">Signal</keyword>
<keyword evidence="3" id="KW-1185">Reference proteome</keyword>
<gene>
    <name evidence="2" type="ORF">J2S17_000668</name>
</gene>
<reference evidence="2 3" key="1">
    <citation type="submission" date="2023-07" db="EMBL/GenBank/DDBJ databases">
        <title>Genomic Encyclopedia of Type Strains, Phase IV (KMG-IV): sequencing the most valuable type-strain genomes for metagenomic binning, comparative biology and taxonomic classification.</title>
        <authorList>
            <person name="Goeker M."/>
        </authorList>
    </citation>
    <scope>NUCLEOTIDE SEQUENCE [LARGE SCALE GENOMIC DNA]</scope>
    <source>
        <strain evidence="2 3">DSM 23494</strain>
    </source>
</reference>
<comment type="caution">
    <text evidence="2">The sequence shown here is derived from an EMBL/GenBank/DDBJ whole genome shotgun (WGS) entry which is preliminary data.</text>
</comment>
<evidence type="ECO:0000256" key="1">
    <source>
        <dbReference type="SAM" id="SignalP"/>
    </source>
</evidence>
<evidence type="ECO:0000313" key="2">
    <source>
        <dbReference type="EMBL" id="MDQ0268799.1"/>
    </source>
</evidence>
<proteinExistence type="predicted"/>
<feature type="signal peptide" evidence="1">
    <location>
        <begin position="1"/>
        <end position="22"/>
    </location>
</feature>
<accession>A0ABU0AC13</accession>
<dbReference type="EMBL" id="JAUSUB010000002">
    <property type="protein sequence ID" value="MDQ0268799.1"/>
    <property type="molecule type" value="Genomic_DNA"/>
</dbReference>
<dbReference type="Proteomes" id="UP001238088">
    <property type="component" value="Unassembled WGS sequence"/>
</dbReference>
<evidence type="ECO:0000313" key="3">
    <source>
        <dbReference type="Proteomes" id="UP001238088"/>
    </source>
</evidence>
<name>A0ABU0AC13_9BACI</name>
<organism evidence="2 3">
    <name type="scientific">Cytobacillus purgationiresistens</name>
    <dbReference type="NCBI Taxonomy" id="863449"/>
    <lineage>
        <taxon>Bacteria</taxon>
        <taxon>Bacillati</taxon>
        <taxon>Bacillota</taxon>
        <taxon>Bacilli</taxon>
        <taxon>Bacillales</taxon>
        <taxon>Bacillaceae</taxon>
        <taxon>Cytobacillus</taxon>
    </lineage>
</organism>
<feature type="chain" id="PRO_5045095061" evidence="1">
    <location>
        <begin position="23"/>
        <end position="42"/>
    </location>
</feature>